<dbReference type="Proteomes" id="UP000240493">
    <property type="component" value="Unassembled WGS sequence"/>
</dbReference>
<keyword evidence="2" id="KW-1185">Reference proteome</keyword>
<evidence type="ECO:0000313" key="2">
    <source>
        <dbReference type="Proteomes" id="UP000240493"/>
    </source>
</evidence>
<accession>A0A2T3ZBY0</accession>
<dbReference type="EMBL" id="KZ679260">
    <property type="protein sequence ID" value="PTB42311.1"/>
    <property type="molecule type" value="Genomic_DNA"/>
</dbReference>
<name>A0A2T3ZBY0_TRIA4</name>
<evidence type="ECO:0000313" key="1">
    <source>
        <dbReference type="EMBL" id="PTB42311.1"/>
    </source>
</evidence>
<sequence>MSRSAGERSGRFGGERCTSQYLWQPLLYRALSRRSTSRCLFERTSLECWYSIKRLSVGSLLQASDMRSPGGGYVVITSQPAPPRTRSVRHSHWAPLRTSQLTCTLEPEAAKPAKPQHIFSGSLVVSQGLGGESEWGHRLAHLCSIEGWWLELTAVPSCQLPATATAQQLMEV</sequence>
<organism evidence="1 2">
    <name type="scientific">Trichoderma asperellum (strain ATCC 204424 / CBS 433.97 / NBRC 101777)</name>
    <dbReference type="NCBI Taxonomy" id="1042311"/>
    <lineage>
        <taxon>Eukaryota</taxon>
        <taxon>Fungi</taxon>
        <taxon>Dikarya</taxon>
        <taxon>Ascomycota</taxon>
        <taxon>Pezizomycotina</taxon>
        <taxon>Sordariomycetes</taxon>
        <taxon>Hypocreomycetidae</taxon>
        <taxon>Hypocreales</taxon>
        <taxon>Hypocreaceae</taxon>
        <taxon>Trichoderma</taxon>
    </lineage>
</organism>
<reference evidence="1 2" key="1">
    <citation type="submission" date="2016-07" db="EMBL/GenBank/DDBJ databases">
        <title>Multiple horizontal gene transfer events from other fungi enriched the ability of initially mycotrophic Trichoderma (Ascomycota) to feed on dead plant biomass.</title>
        <authorList>
            <consortium name="DOE Joint Genome Institute"/>
            <person name="Aerts A."/>
            <person name="Atanasova L."/>
            <person name="Chenthamara K."/>
            <person name="Zhang J."/>
            <person name="Grujic M."/>
            <person name="Henrissat B."/>
            <person name="Kuo A."/>
            <person name="Salamov A."/>
            <person name="Lipzen A."/>
            <person name="Labutti K."/>
            <person name="Barry K."/>
            <person name="Miao Y."/>
            <person name="Rahimi M.J."/>
            <person name="Shen Q."/>
            <person name="Grigoriev I.V."/>
            <person name="Kubicek C.P."/>
            <person name="Druzhinina I.S."/>
        </authorList>
    </citation>
    <scope>NUCLEOTIDE SEQUENCE [LARGE SCALE GENOMIC DNA]</scope>
    <source>
        <strain evidence="1 2">CBS 433.97</strain>
    </source>
</reference>
<protein>
    <submittedName>
        <fullName evidence="1">Uncharacterized protein</fullName>
    </submittedName>
</protein>
<proteinExistence type="predicted"/>
<gene>
    <name evidence="1" type="ORF">M441DRAFT_387878</name>
</gene>
<dbReference type="AlphaFoldDB" id="A0A2T3ZBY0"/>